<keyword evidence="9" id="KW-0926">Vacuole</keyword>
<dbReference type="CDD" id="cd18175">
    <property type="entry name" value="ATP-synt_Vo_c_ATP6C_rpt1"/>
    <property type="match status" value="1"/>
</dbReference>
<evidence type="ECO:0000259" key="10">
    <source>
        <dbReference type="Pfam" id="PF00137"/>
    </source>
</evidence>
<dbReference type="InterPro" id="IPR011555">
    <property type="entry name" value="ATPase_proteolipid_su_C_euk"/>
</dbReference>
<keyword evidence="7 9" id="KW-0406">Ion transport</keyword>
<dbReference type="InterPro" id="IPR000245">
    <property type="entry name" value="ATPase_proteolipid_csu"/>
</dbReference>
<dbReference type="Pfam" id="PF00137">
    <property type="entry name" value="ATP-synt_C"/>
    <property type="match status" value="1"/>
</dbReference>
<keyword evidence="6 9" id="KW-1133">Transmembrane helix</keyword>
<evidence type="ECO:0000256" key="8">
    <source>
        <dbReference type="ARBA" id="ARBA00023136"/>
    </source>
</evidence>
<protein>
    <recommendedName>
        <fullName evidence="9">V-type proton ATPase proteolipid subunit</fullName>
    </recommendedName>
</protein>
<dbReference type="NCBIfam" id="TIGR01100">
    <property type="entry name" value="V_ATP_synt_C"/>
    <property type="match status" value="1"/>
</dbReference>
<reference evidence="11" key="1">
    <citation type="submission" date="2021-01" db="EMBL/GenBank/DDBJ databases">
        <authorList>
            <person name="Corre E."/>
            <person name="Pelletier E."/>
            <person name="Niang G."/>
            <person name="Scheremetjew M."/>
            <person name="Finn R."/>
            <person name="Kale V."/>
            <person name="Holt S."/>
            <person name="Cochrane G."/>
            <person name="Meng A."/>
            <person name="Brown T."/>
            <person name="Cohen L."/>
        </authorList>
    </citation>
    <scope>NUCLEOTIDE SEQUENCE</scope>
    <source>
        <strain evidence="11">CCMP3328</strain>
    </source>
</reference>
<dbReference type="GO" id="GO:0033179">
    <property type="term" value="C:proton-transporting V-type ATPase, V0 domain"/>
    <property type="evidence" value="ECO:0007669"/>
    <property type="project" value="InterPro"/>
</dbReference>
<dbReference type="GO" id="GO:0005774">
    <property type="term" value="C:vacuolar membrane"/>
    <property type="evidence" value="ECO:0007669"/>
    <property type="project" value="UniProtKB-SubCell"/>
</dbReference>
<keyword evidence="5 9" id="KW-0375">Hydrogen ion transport</keyword>
<feature type="transmembrane region" description="Helical" evidence="9">
    <location>
        <begin position="61"/>
        <end position="81"/>
    </location>
</feature>
<evidence type="ECO:0000256" key="4">
    <source>
        <dbReference type="ARBA" id="ARBA00022692"/>
    </source>
</evidence>
<evidence type="ECO:0000313" key="11">
    <source>
        <dbReference type="EMBL" id="CAD8335676.1"/>
    </source>
</evidence>
<feature type="domain" description="V-ATPase proteolipid subunit C-like" evidence="10">
    <location>
        <begin position="22"/>
        <end position="81"/>
    </location>
</feature>
<evidence type="ECO:0000256" key="3">
    <source>
        <dbReference type="ARBA" id="ARBA00022448"/>
    </source>
</evidence>
<dbReference type="EMBL" id="HBEF01012357">
    <property type="protein sequence ID" value="CAD8335676.1"/>
    <property type="molecule type" value="Transcribed_RNA"/>
</dbReference>
<sequence>MADDSPVGYETCPSWAPVLGYLGAALCIVFANWGAAWGTWKSGLGLCGMGITHPNGIIKNLVAIIMAGVLGIYGLIVSIIISGGISAPTENGNTYSQYTGWAHFAAGISCGLCCLAAGGATGVAGDVGIRATGLRAELNHAKANAFGGGGRGGEIVEEGDAGKLYIGQVTILSFSGAIGLYGFIVALIITSSSNAPCVYD</sequence>
<keyword evidence="3 9" id="KW-0813">Transport</keyword>
<feature type="transmembrane region" description="Helical" evidence="9">
    <location>
        <begin position="169"/>
        <end position="190"/>
    </location>
</feature>
<dbReference type="SUPFAM" id="SSF81333">
    <property type="entry name" value="F1F0 ATP synthase subunit C"/>
    <property type="match status" value="1"/>
</dbReference>
<feature type="transmembrane region" description="Helical" evidence="9">
    <location>
        <begin position="20"/>
        <end position="40"/>
    </location>
</feature>
<dbReference type="InterPro" id="IPR002379">
    <property type="entry name" value="ATPase_proteolipid_c-like_dom"/>
</dbReference>
<keyword evidence="4 9" id="KW-0812">Transmembrane</keyword>
<evidence type="ECO:0000256" key="2">
    <source>
        <dbReference type="ARBA" id="ARBA00007296"/>
    </source>
</evidence>
<dbReference type="AlphaFoldDB" id="A0A7R9WWT4"/>
<evidence type="ECO:0000256" key="5">
    <source>
        <dbReference type="ARBA" id="ARBA00022781"/>
    </source>
</evidence>
<evidence type="ECO:0000256" key="7">
    <source>
        <dbReference type="ARBA" id="ARBA00023065"/>
    </source>
</evidence>
<evidence type="ECO:0000256" key="1">
    <source>
        <dbReference type="ARBA" id="ARBA00004141"/>
    </source>
</evidence>
<organism evidence="11">
    <name type="scientific">Craspedostauros australis</name>
    <dbReference type="NCBI Taxonomy" id="1486917"/>
    <lineage>
        <taxon>Eukaryota</taxon>
        <taxon>Sar</taxon>
        <taxon>Stramenopiles</taxon>
        <taxon>Ochrophyta</taxon>
        <taxon>Bacillariophyta</taxon>
        <taxon>Bacillariophyceae</taxon>
        <taxon>Bacillariophycidae</taxon>
        <taxon>Naviculales</taxon>
        <taxon>Naviculaceae</taxon>
        <taxon>Craspedostauros</taxon>
    </lineage>
</organism>
<comment type="similarity">
    <text evidence="2 9">Belongs to the V-ATPase proteolipid subunit family.</text>
</comment>
<comment type="subcellular location">
    <subcellularLocation>
        <location evidence="1">Membrane</location>
        <topology evidence="1">Multi-pass membrane protein</topology>
    </subcellularLocation>
    <subcellularLocation>
        <location evidence="9">Vacuole membrane</location>
        <topology evidence="9">Multi-pass membrane protein</topology>
    </subcellularLocation>
</comment>
<keyword evidence="8 9" id="KW-0472">Membrane</keyword>
<evidence type="ECO:0000256" key="9">
    <source>
        <dbReference type="RuleBase" id="RU363060"/>
    </source>
</evidence>
<proteinExistence type="inferred from homology"/>
<dbReference type="Gene3D" id="1.20.120.610">
    <property type="entry name" value="lithium bound rotor ring of v- atpase"/>
    <property type="match status" value="1"/>
</dbReference>
<dbReference type="PRINTS" id="PR00122">
    <property type="entry name" value="VACATPASE"/>
</dbReference>
<dbReference type="GO" id="GO:0046961">
    <property type="term" value="F:proton-transporting ATPase activity, rotational mechanism"/>
    <property type="evidence" value="ECO:0007669"/>
    <property type="project" value="InterPro"/>
</dbReference>
<accession>A0A7R9WWT4</accession>
<name>A0A7R9WWT4_9STRA</name>
<dbReference type="InterPro" id="IPR035921">
    <property type="entry name" value="F/V-ATP_Csub_sf"/>
</dbReference>
<feature type="transmembrane region" description="Helical" evidence="9">
    <location>
        <begin position="101"/>
        <end position="125"/>
    </location>
</feature>
<gene>
    <name evidence="11" type="ORF">CAUS1442_LOCUS7781</name>
</gene>
<dbReference type="PANTHER" id="PTHR10263">
    <property type="entry name" value="V-TYPE PROTON ATPASE PROTEOLIPID SUBUNIT"/>
    <property type="match status" value="1"/>
</dbReference>
<evidence type="ECO:0000256" key="6">
    <source>
        <dbReference type="ARBA" id="ARBA00022989"/>
    </source>
</evidence>